<name>A0A3E3DY20_9FIRM</name>
<comment type="caution">
    <text evidence="6">The sequence shown here is derived from an EMBL/GenBank/DDBJ whole genome shotgun (WGS) entry which is preliminary data.</text>
</comment>
<organism evidence="6 7">
    <name type="scientific">Anaerofustis stercorihominis</name>
    <dbReference type="NCBI Taxonomy" id="214853"/>
    <lineage>
        <taxon>Bacteria</taxon>
        <taxon>Bacillati</taxon>
        <taxon>Bacillota</taxon>
        <taxon>Clostridia</taxon>
        <taxon>Eubacteriales</taxon>
        <taxon>Eubacteriaceae</taxon>
        <taxon>Anaerofustis</taxon>
    </lineage>
</organism>
<evidence type="ECO:0000313" key="7">
    <source>
        <dbReference type="Proteomes" id="UP000261212"/>
    </source>
</evidence>
<dbReference type="SMART" id="SM00419">
    <property type="entry name" value="HTH_CRP"/>
    <property type="match status" value="1"/>
</dbReference>
<proteinExistence type="predicted"/>
<evidence type="ECO:0000256" key="2">
    <source>
        <dbReference type="ARBA" id="ARBA00023125"/>
    </source>
</evidence>
<feature type="domain" description="Cyclic nucleotide-binding" evidence="4">
    <location>
        <begin position="11"/>
        <end position="84"/>
    </location>
</feature>
<evidence type="ECO:0000313" key="6">
    <source>
        <dbReference type="EMBL" id="RGD74162.1"/>
    </source>
</evidence>
<gene>
    <name evidence="6" type="ORF">DW687_05185</name>
</gene>
<accession>A0A3E3DY20</accession>
<keyword evidence="1" id="KW-0805">Transcription regulation</keyword>
<dbReference type="PANTHER" id="PTHR47823">
    <property type="entry name" value="ION_TRANS DOMAIN-CONTAINING PROTEIN"/>
    <property type="match status" value="1"/>
</dbReference>
<dbReference type="InterPro" id="IPR018490">
    <property type="entry name" value="cNMP-bd_dom_sf"/>
</dbReference>
<dbReference type="Proteomes" id="UP000261212">
    <property type="component" value="Unassembled WGS sequence"/>
</dbReference>
<dbReference type="Pfam" id="PF13545">
    <property type="entry name" value="HTH_Crp_2"/>
    <property type="match status" value="1"/>
</dbReference>
<dbReference type="GO" id="GO:0006355">
    <property type="term" value="P:regulation of DNA-templated transcription"/>
    <property type="evidence" value="ECO:0007669"/>
    <property type="project" value="InterPro"/>
</dbReference>
<dbReference type="CDD" id="cd00038">
    <property type="entry name" value="CAP_ED"/>
    <property type="match status" value="1"/>
</dbReference>
<dbReference type="InterPro" id="IPR014710">
    <property type="entry name" value="RmlC-like_jellyroll"/>
</dbReference>
<dbReference type="SUPFAM" id="SSF51206">
    <property type="entry name" value="cAMP-binding domain-like"/>
    <property type="match status" value="1"/>
</dbReference>
<dbReference type="Gene3D" id="2.60.120.10">
    <property type="entry name" value="Jelly Rolls"/>
    <property type="match status" value="1"/>
</dbReference>
<feature type="domain" description="HTH crp-type" evidence="5">
    <location>
        <begin position="152"/>
        <end position="218"/>
    </location>
</feature>
<evidence type="ECO:0000256" key="3">
    <source>
        <dbReference type="ARBA" id="ARBA00023163"/>
    </source>
</evidence>
<sequence length="225" mass="26362">MDLKLIAKSELFKGIDEVSIEKMLHCSNSRIKEYSADEIIFNEDEISDYLYVLLKGEVMIVKDYPSGNRNVFYEVEDGEIFGDLFHGLDNALNYYDAISTKKSKVMIIPWNFFFNVCEKACEFHKMLIKNIMQLQSDKSLTLMKKIHILSATTLEEKIALYLIQSMKDDKRVTLNMTREEMADYFGVKRPSLSRSLMKMQKDNLIKVDKKYILVLNREKLEDLCF</sequence>
<dbReference type="GeneID" id="97999816"/>
<dbReference type="InterPro" id="IPR012318">
    <property type="entry name" value="HTH_CRP"/>
</dbReference>
<dbReference type="SUPFAM" id="SSF46785">
    <property type="entry name" value="Winged helix' DNA-binding domain"/>
    <property type="match status" value="1"/>
</dbReference>
<protein>
    <submittedName>
        <fullName evidence="6">Crp/Fnr family transcriptional regulator</fullName>
    </submittedName>
</protein>
<dbReference type="PROSITE" id="PS50042">
    <property type="entry name" value="CNMP_BINDING_3"/>
    <property type="match status" value="1"/>
</dbReference>
<keyword evidence="2" id="KW-0238">DNA-binding</keyword>
<dbReference type="AlphaFoldDB" id="A0A3E3DY20"/>
<dbReference type="GO" id="GO:0003677">
    <property type="term" value="F:DNA binding"/>
    <property type="evidence" value="ECO:0007669"/>
    <property type="project" value="UniProtKB-KW"/>
</dbReference>
<dbReference type="InterPro" id="IPR036390">
    <property type="entry name" value="WH_DNA-bd_sf"/>
</dbReference>
<dbReference type="SMART" id="SM00100">
    <property type="entry name" value="cNMP"/>
    <property type="match status" value="1"/>
</dbReference>
<reference evidence="6 7" key="1">
    <citation type="submission" date="2018-08" db="EMBL/GenBank/DDBJ databases">
        <title>A genome reference for cultivated species of the human gut microbiota.</title>
        <authorList>
            <person name="Zou Y."/>
            <person name="Xue W."/>
            <person name="Luo G."/>
        </authorList>
    </citation>
    <scope>NUCLEOTIDE SEQUENCE [LARGE SCALE GENOMIC DNA]</scope>
    <source>
        <strain evidence="6 7">AM25-6</strain>
    </source>
</reference>
<dbReference type="InterPro" id="IPR000595">
    <property type="entry name" value="cNMP-bd_dom"/>
</dbReference>
<dbReference type="EMBL" id="QUSM01000003">
    <property type="protein sequence ID" value="RGD74162.1"/>
    <property type="molecule type" value="Genomic_DNA"/>
</dbReference>
<evidence type="ECO:0000259" key="5">
    <source>
        <dbReference type="PROSITE" id="PS51063"/>
    </source>
</evidence>
<evidence type="ECO:0000256" key="1">
    <source>
        <dbReference type="ARBA" id="ARBA00023015"/>
    </source>
</evidence>
<dbReference type="PROSITE" id="PS51063">
    <property type="entry name" value="HTH_CRP_2"/>
    <property type="match status" value="1"/>
</dbReference>
<evidence type="ECO:0000259" key="4">
    <source>
        <dbReference type="PROSITE" id="PS50042"/>
    </source>
</evidence>
<keyword evidence="3" id="KW-0804">Transcription</keyword>
<dbReference type="Pfam" id="PF00027">
    <property type="entry name" value="cNMP_binding"/>
    <property type="match status" value="1"/>
</dbReference>
<dbReference type="PANTHER" id="PTHR47823:SF9">
    <property type="entry name" value="CHROMOSOME UNDETERMINED SCAFFOLD_10, WHOLE GENOME SHOTGUN SEQUENCE"/>
    <property type="match status" value="1"/>
</dbReference>
<dbReference type="RefSeq" id="WP_007049394.1">
    <property type="nucleotide sequence ID" value="NZ_CABKNJ010000005.1"/>
</dbReference>